<protein>
    <submittedName>
        <fullName evidence="1">Uncharacterized protein</fullName>
    </submittedName>
</protein>
<sequence>MITESIIRVGLQLEDEAGVRKNVLGRYNALKAIRVVGFHIASADDLTPNYYYRKATHEIRLPLLMFYAWA</sequence>
<dbReference type="EMBL" id="CAGKOT010000013">
    <property type="protein sequence ID" value="CAB5359081.1"/>
    <property type="molecule type" value="Genomic_DNA"/>
</dbReference>
<evidence type="ECO:0000313" key="2">
    <source>
        <dbReference type="Proteomes" id="UP000684084"/>
    </source>
</evidence>
<dbReference type="Proteomes" id="UP000684084">
    <property type="component" value="Unassembled WGS sequence"/>
</dbReference>
<reference evidence="1" key="1">
    <citation type="submission" date="2020-05" db="EMBL/GenBank/DDBJ databases">
        <authorList>
            <person name="Rincon C."/>
            <person name="Sanders R I."/>
            <person name="Robbins C."/>
            <person name="Chaturvedi A."/>
        </authorList>
    </citation>
    <scope>NUCLEOTIDE SEQUENCE</scope>
    <source>
        <strain evidence="1">CHB12</strain>
    </source>
</reference>
<accession>A0A915Z1W3</accession>
<dbReference type="AlphaFoldDB" id="A0A915Z1W3"/>
<gene>
    <name evidence="1" type="ORF">CHRIB12_LOCUS7565</name>
</gene>
<dbReference type="VEuPathDB" id="FungiDB:RhiirFUN_010146"/>
<name>A0A915Z1W3_9GLOM</name>
<organism evidence="1 2">
    <name type="scientific">Rhizophagus irregularis</name>
    <dbReference type="NCBI Taxonomy" id="588596"/>
    <lineage>
        <taxon>Eukaryota</taxon>
        <taxon>Fungi</taxon>
        <taxon>Fungi incertae sedis</taxon>
        <taxon>Mucoromycota</taxon>
        <taxon>Glomeromycotina</taxon>
        <taxon>Glomeromycetes</taxon>
        <taxon>Glomerales</taxon>
        <taxon>Glomeraceae</taxon>
        <taxon>Rhizophagus</taxon>
    </lineage>
</organism>
<comment type="caution">
    <text evidence="1">The sequence shown here is derived from an EMBL/GenBank/DDBJ whole genome shotgun (WGS) entry which is preliminary data.</text>
</comment>
<dbReference type="OrthoDB" id="10304027at2759"/>
<evidence type="ECO:0000313" key="1">
    <source>
        <dbReference type="EMBL" id="CAB5359081.1"/>
    </source>
</evidence>
<proteinExistence type="predicted"/>